<keyword evidence="3 6" id="KW-0812">Transmembrane</keyword>
<feature type="transmembrane region" description="Helical" evidence="6">
    <location>
        <begin position="47"/>
        <end position="67"/>
    </location>
</feature>
<dbReference type="Pfam" id="PF01040">
    <property type="entry name" value="UbiA"/>
    <property type="match status" value="1"/>
</dbReference>
<name>A0A4V2WN27_9BACT</name>
<gene>
    <name evidence="7" type="ORF">E0486_04430</name>
</gene>
<feature type="transmembrane region" description="Helical" evidence="6">
    <location>
        <begin position="16"/>
        <end position="35"/>
    </location>
</feature>
<accession>A0A4V2WN27</accession>
<dbReference type="CDD" id="cd13961">
    <property type="entry name" value="PT_UbiA_DGGGPS"/>
    <property type="match status" value="1"/>
</dbReference>
<dbReference type="GO" id="GO:0016020">
    <property type="term" value="C:membrane"/>
    <property type="evidence" value="ECO:0007669"/>
    <property type="project" value="UniProtKB-SubCell"/>
</dbReference>
<dbReference type="EMBL" id="SKFH01000004">
    <property type="protein sequence ID" value="TCZ73932.1"/>
    <property type="molecule type" value="Genomic_DNA"/>
</dbReference>
<dbReference type="GO" id="GO:0016765">
    <property type="term" value="F:transferase activity, transferring alkyl or aryl (other than methyl) groups"/>
    <property type="evidence" value="ECO:0007669"/>
    <property type="project" value="InterPro"/>
</dbReference>
<feature type="transmembrane region" description="Helical" evidence="6">
    <location>
        <begin position="88"/>
        <end position="108"/>
    </location>
</feature>
<comment type="subcellular location">
    <subcellularLocation>
        <location evidence="1">Membrane</location>
        <topology evidence="1">Multi-pass membrane protein</topology>
    </subcellularLocation>
</comment>
<feature type="transmembrane region" description="Helical" evidence="6">
    <location>
        <begin position="215"/>
        <end position="245"/>
    </location>
</feature>
<keyword evidence="7" id="KW-0830">Ubiquinone</keyword>
<dbReference type="RefSeq" id="WP_131850932.1">
    <property type="nucleotide sequence ID" value="NZ_SKFH01000004.1"/>
</dbReference>
<dbReference type="InterPro" id="IPR000537">
    <property type="entry name" value="UbiA_prenyltransferase"/>
</dbReference>
<evidence type="ECO:0000256" key="1">
    <source>
        <dbReference type="ARBA" id="ARBA00004141"/>
    </source>
</evidence>
<organism evidence="7 8">
    <name type="scientific">Flaviaesturariibacter aridisoli</name>
    <dbReference type="NCBI Taxonomy" id="2545761"/>
    <lineage>
        <taxon>Bacteria</taxon>
        <taxon>Pseudomonadati</taxon>
        <taxon>Bacteroidota</taxon>
        <taxon>Chitinophagia</taxon>
        <taxon>Chitinophagales</taxon>
        <taxon>Chitinophagaceae</taxon>
        <taxon>Flaviaestuariibacter</taxon>
    </lineage>
</organism>
<evidence type="ECO:0000313" key="8">
    <source>
        <dbReference type="Proteomes" id="UP000295164"/>
    </source>
</evidence>
<feature type="transmembrane region" description="Helical" evidence="6">
    <location>
        <begin position="177"/>
        <end position="194"/>
    </location>
</feature>
<dbReference type="Proteomes" id="UP000295164">
    <property type="component" value="Unassembled WGS sequence"/>
</dbReference>
<evidence type="ECO:0000256" key="3">
    <source>
        <dbReference type="ARBA" id="ARBA00022692"/>
    </source>
</evidence>
<comment type="caution">
    <text evidence="7">The sequence shown here is derived from an EMBL/GenBank/DDBJ whole genome shotgun (WGS) entry which is preliminary data.</text>
</comment>
<keyword evidence="8" id="KW-1185">Reference proteome</keyword>
<evidence type="ECO:0000256" key="5">
    <source>
        <dbReference type="ARBA" id="ARBA00023136"/>
    </source>
</evidence>
<keyword evidence="4 6" id="KW-1133">Transmembrane helix</keyword>
<dbReference type="InterPro" id="IPR050475">
    <property type="entry name" value="Prenyltransferase_related"/>
</dbReference>
<reference evidence="7 8" key="1">
    <citation type="submission" date="2019-03" db="EMBL/GenBank/DDBJ databases">
        <authorList>
            <person name="Kim M.K.M."/>
        </authorList>
    </citation>
    <scope>NUCLEOTIDE SEQUENCE [LARGE SCALE GENOMIC DNA]</scope>
    <source>
        <strain evidence="7 8">17J68-15</strain>
    </source>
</reference>
<sequence length="307" mass="35098">MRSIAAFFKLVRWQNLLFIVLTQLLFYFCVFVPLYKPTVAPVRLAWLILASVFIAAAGYVINDYFDLNIDQVNKPNKNVINRIIPRRWAIFWHGFLSLLGLLATVYAVGFHKSYLILANAVVIVLLWFYSTSLKKKMLIGNILISALTAWTILILFFAQVSFRAAFGVVQDAVTTKFFRVAFLYAGFAFVLSLIREAVKDVEDMEGDRRYGCRTLPIVSGLVATKVYTTVWIVVLLGALIVLQLYILQFRWWAAVIYSVSCVIFPLIILFFSHLKARSTSDFSSLSRLAKWIMLAGIGSMLFFRLYF</sequence>
<evidence type="ECO:0000256" key="6">
    <source>
        <dbReference type="SAM" id="Phobius"/>
    </source>
</evidence>
<feature type="transmembrane region" description="Helical" evidence="6">
    <location>
        <begin position="114"/>
        <end position="131"/>
    </location>
</feature>
<dbReference type="PANTHER" id="PTHR42723">
    <property type="entry name" value="CHLOROPHYLL SYNTHASE"/>
    <property type="match status" value="1"/>
</dbReference>
<dbReference type="PANTHER" id="PTHR42723:SF1">
    <property type="entry name" value="CHLOROPHYLL SYNTHASE, CHLOROPLASTIC"/>
    <property type="match status" value="1"/>
</dbReference>
<dbReference type="OrthoDB" id="9811562at2"/>
<dbReference type="Gene3D" id="1.10.357.140">
    <property type="entry name" value="UbiA prenyltransferase"/>
    <property type="match status" value="1"/>
</dbReference>
<dbReference type="InterPro" id="IPR044878">
    <property type="entry name" value="UbiA_sf"/>
</dbReference>
<feature type="transmembrane region" description="Helical" evidence="6">
    <location>
        <begin position="288"/>
        <end position="306"/>
    </location>
</feature>
<evidence type="ECO:0000313" key="7">
    <source>
        <dbReference type="EMBL" id="TCZ73932.1"/>
    </source>
</evidence>
<feature type="transmembrane region" description="Helical" evidence="6">
    <location>
        <begin position="251"/>
        <end position="276"/>
    </location>
</feature>
<evidence type="ECO:0000256" key="4">
    <source>
        <dbReference type="ARBA" id="ARBA00022989"/>
    </source>
</evidence>
<evidence type="ECO:0000256" key="2">
    <source>
        <dbReference type="ARBA" id="ARBA00022475"/>
    </source>
</evidence>
<proteinExistence type="predicted"/>
<feature type="transmembrane region" description="Helical" evidence="6">
    <location>
        <begin position="138"/>
        <end position="157"/>
    </location>
</feature>
<dbReference type="AlphaFoldDB" id="A0A4V2WN27"/>
<keyword evidence="5 6" id="KW-0472">Membrane</keyword>
<keyword evidence="2" id="KW-1003">Cell membrane</keyword>
<protein>
    <submittedName>
        <fullName evidence="7">Ubiquinone biosynthesis protein UbiA</fullName>
    </submittedName>
</protein>